<protein>
    <submittedName>
        <fullName evidence="1">PD-(D/E)XK nuclease family protein</fullName>
    </submittedName>
</protein>
<dbReference type="Proteomes" id="UP001595735">
    <property type="component" value="Unassembled WGS sequence"/>
</dbReference>
<name>A0ABV7Y3G0_9FLAO</name>
<proteinExistence type="predicted"/>
<evidence type="ECO:0000313" key="1">
    <source>
        <dbReference type="EMBL" id="MFC3758755.1"/>
    </source>
</evidence>
<gene>
    <name evidence="1" type="ORF">ACFONJ_22480</name>
</gene>
<evidence type="ECO:0000313" key="2">
    <source>
        <dbReference type="Proteomes" id="UP001595735"/>
    </source>
</evidence>
<dbReference type="EMBL" id="JBHRYO010000002">
    <property type="protein sequence ID" value="MFC3758755.1"/>
    <property type="molecule type" value="Genomic_DNA"/>
</dbReference>
<keyword evidence="2" id="KW-1185">Reference proteome</keyword>
<accession>A0ABV7Y3G0</accession>
<sequence>MENSDSETSIQLLQHYQSLEDDFNRKKIEGIEFNSFNLIHSIFGISETKHTKLLAFFLDPEESHGQGKLFLNKFLEKIEGLQLNDPIHQYKWRVTTEDRNADIVIKAISIIGSEKISIVIENKSNEAVDQDNQLYRYWYEHIYNLFDHDLKKSQDRSKCRIIYLTSGYTDKFVSEISIRKPDFINLDYPMLDKEKGFITNWTYFEEIKSWLKDCINAESLHEKHRLKLYIEDYLQFWDNTRFKNEFFMEGLKEELNNNEEKWNSFVEMCQYKDSLIKNWSDDFIKKLDTLAAGSNWYFYNVSNSDLRFNLNNGWNDIALVYEWGIGLTIWKGAGDKIKKQYKGKLCDLLQKYFNFLDGPLGKNDNYVMEYSKNSEMKFKKYEDFIWKANNEETILKNIKEVFEALRNDQVESLFKEIDRDNPVQ</sequence>
<dbReference type="RefSeq" id="WP_290300847.1">
    <property type="nucleotide sequence ID" value="NZ_JAUFQR010000001.1"/>
</dbReference>
<comment type="caution">
    <text evidence="1">The sequence shown here is derived from an EMBL/GenBank/DDBJ whole genome shotgun (WGS) entry which is preliminary data.</text>
</comment>
<dbReference type="Pfam" id="PF14281">
    <property type="entry name" value="PDDEXK_4"/>
    <property type="match status" value="1"/>
</dbReference>
<organism evidence="1 2">
    <name type="scientific">Chryseobacterium tructae</name>
    <dbReference type="NCBI Taxonomy" id="1037380"/>
    <lineage>
        <taxon>Bacteria</taxon>
        <taxon>Pseudomonadati</taxon>
        <taxon>Bacteroidota</taxon>
        <taxon>Flavobacteriia</taxon>
        <taxon>Flavobacteriales</taxon>
        <taxon>Weeksellaceae</taxon>
        <taxon>Chryseobacterium group</taxon>
        <taxon>Chryseobacterium</taxon>
    </lineage>
</organism>
<reference evidence="2" key="1">
    <citation type="journal article" date="2019" name="Int. J. Syst. Evol. Microbiol.">
        <title>The Global Catalogue of Microorganisms (GCM) 10K type strain sequencing project: providing services to taxonomists for standard genome sequencing and annotation.</title>
        <authorList>
            <consortium name="The Broad Institute Genomics Platform"/>
            <consortium name="The Broad Institute Genome Sequencing Center for Infectious Disease"/>
            <person name="Wu L."/>
            <person name="Ma J."/>
        </authorList>
    </citation>
    <scope>NUCLEOTIDE SEQUENCE [LARGE SCALE GENOMIC DNA]</scope>
    <source>
        <strain evidence="2">CECT 7798</strain>
    </source>
</reference>
<dbReference type="InterPro" id="IPR029470">
    <property type="entry name" value="PDDEXK_4"/>
</dbReference>